<dbReference type="GO" id="GO:0004553">
    <property type="term" value="F:hydrolase activity, hydrolyzing O-glycosyl compounds"/>
    <property type="evidence" value="ECO:0007669"/>
    <property type="project" value="InterPro"/>
</dbReference>
<sequence length="161" mass="17273">MKMGNHVEARIGGEAATPANAQAYDNNLINRVLFGNTATPHRPDADMDIYIFALFSENQKGQGPNDVEQNFGLFYPNVTKVYEFDFHGGGGATKESWCVANAAIGDARLNAALDFACGHGADCSAIQPGAVCFEPNTKLAHASNQLVSSRYFAAYTFSALM</sequence>
<evidence type="ECO:0000313" key="9">
    <source>
        <dbReference type="Proteomes" id="UP001054889"/>
    </source>
</evidence>
<dbReference type="SUPFAM" id="SSF51445">
    <property type="entry name" value="(Trans)glycosidases"/>
    <property type="match status" value="1"/>
</dbReference>
<reference evidence="8" key="2">
    <citation type="submission" date="2021-12" db="EMBL/GenBank/DDBJ databases">
        <title>Resequencing data analysis of finger millet.</title>
        <authorList>
            <person name="Hatakeyama M."/>
            <person name="Aluri S."/>
            <person name="Balachadran M.T."/>
            <person name="Sivarajan S.R."/>
            <person name="Poveda L."/>
            <person name="Shimizu-Inatsugi R."/>
            <person name="Schlapbach R."/>
            <person name="Sreeman S.M."/>
            <person name="Shimizu K.K."/>
        </authorList>
    </citation>
    <scope>NUCLEOTIDE SEQUENCE</scope>
</reference>
<dbReference type="AlphaFoldDB" id="A0AAV5DLU9"/>
<dbReference type="InterPro" id="IPR012946">
    <property type="entry name" value="X8"/>
</dbReference>
<dbReference type="InterPro" id="IPR000490">
    <property type="entry name" value="Glyco_hydro_17"/>
</dbReference>
<evidence type="ECO:0000256" key="2">
    <source>
        <dbReference type="ARBA" id="ARBA00022729"/>
    </source>
</evidence>
<evidence type="ECO:0000256" key="5">
    <source>
        <dbReference type="ARBA" id="ARBA00023295"/>
    </source>
</evidence>
<keyword evidence="2" id="KW-0732">Signal</keyword>
<dbReference type="Pfam" id="PF07983">
    <property type="entry name" value="X8"/>
    <property type="match status" value="1"/>
</dbReference>
<dbReference type="EMBL" id="BQKI01000018">
    <property type="protein sequence ID" value="GJN11507.1"/>
    <property type="molecule type" value="Genomic_DNA"/>
</dbReference>
<evidence type="ECO:0000259" key="7">
    <source>
        <dbReference type="SMART" id="SM00768"/>
    </source>
</evidence>
<comment type="caution">
    <text evidence="8">The sequence shown here is derived from an EMBL/GenBank/DDBJ whole genome shotgun (WGS) entry which is preliminary data.</text>
</comment>
<name>A0AAV5DLU9_ELECO</name>
<feature type="domain" description="X8" evidence="7">
    <location>
        <begin position="96"/>
        <end position="151"/>
    </location>
</feature>
<gene>
    <name evidence="8" type="primary">ga29705</name>
    <name evidence="8" type="ORF">PR202_ga29705</name>
</gene>
<reference evidence="8" key="1">
    <citation type="journal article" date="2018" name="DNA Res.">
        <title>Multiple hybrid de novo genome assembly of finger millet, an orphan allotetraploid crop.</title>
        <authorList>
            <person name="Hatakeyama M."/>
            <person name="Aluri S."/>
            <person name="Balachadran M.T."/>
            <person name="Sivarajan S.R."/>
            <person name="Patrignani A."/>
            <person name="Gruter S."/>
            <person name="Poveda L."/>
            <person name="Shimizu-Inatsugi R."/>
            <person name="Baeten J."/>
            <person name="Francoijs K.J."/>
            <person name="Nataraja K.N."/>
            <person name="Reddy Y.A.N."/>
            <person name="Phadnis S."/>
            <person name="Ravikumar R.L."/>
            <person name="Schlapbach R."/>
            <person name="Sreeman S.M."/>
            <person name="Shimizu K.K."/>
        </authorList>
    </citation>
    <scope>NUCLEOTIDE SEQUENCE</scope>
</reference>
<evidence type="ECO:0000313" key="8">
    <source>
        <dbReference type="EMBL" id="GJN11507.1"/>
    </source>
</evidence>
<proteinExistence type="inferred from homology"/>
<dbReference type="GO" id="GO:0005975">
    <property type="term" value="P:carbohydrate metabolic process"/>
    <property type="evidence" value="ECO:0007669"/>
    <property type="project" value="InterPro"/>
</dbReference>
<evidence type="ECO:0000256" key="6">
    <source>
        <dbReference type="RuleBase" id="RU004335"/>
    </source>
</evidence>
<accession>A0AAV5DLU9</accession>
<protein>
    <recommendedName>
        <fullName evidence="7">X8 domain-containing protein</fullName>
    </recommendedName>
</protein>
<dbReference type="Pfam" id="PF00332">
    <property type="entry name" value="Glyco_hydro_17"/>
    <property type="match status" value="1"/>
</dbReference>
<keyword evidence="9" id="KW-1185">Reference proteome</keyword>
<dbReference type="Proteomes" id="UP001054889">
    <property type="component" value="Unassembled WGS sequence"/>
</dbReference>
<evidence type="ECO:0000256" key="4">
    <source>
        <dbReference type="ARBA" id="ARBA00023157"/>
    </source>
</evidence>
<dbReference type="InterPro" id="IPR044965">
    <property type="entry name" value="Glyco_hydro_17_plant"/>
</dbReference>
<keyword evidence="4" id="KW-1015">Disulfide bond</keyword>
<dbReference type="Gene3D" id="3.20.20.80">
    <property type="entry name" value="Glycosidases"/>
    <property type="match status" value="1"/>
</dbReference>
<dbReference type="SMART" id="SM00768">
    <property type="entry name" value="X8"/>
    <property type="match status" value="1"/>
</dbReference>
<keyword evidence="3" id="KW-0378">Hydrolase</keyword>
<dbReference type="InterPro" id="IPR017853">
    <property type="entry name" value="GH"/>
</dbReference>
<evidence type="ECO:0000256" key="3">
    <source>
        <dbReference type="ARBA" id="ARBA00022801"/>
    </source>
</evidence>
<evidence type="ECO:0000256" key="1">
    <source>
        <dbReference type="ARBA" id="ARBA00008773"/>
    </source>
</evidence>
<dbReference type="PANTHER" id="PTHR32227">
    <property type="entry name" value="GLUCAN ENDO-1,3-BETA-GLUCOSIDASE BG1-RELATED-RELATED"/>
    <property type="match status" value="1"/>
</dbReference>
<comment type="similarity">
    <text evidence="1 6">Belongs to the glycosyl hydrolase 17 family.</text>
</comment>
<organism evidence="8 9">
    <name type="scientific">Eleusine coracana subsp. coracana</name>
    <dbReference type="NCBI Taxonomy" id="191504"/>
    <lineage>
        <taxon>Eukaryota</taxon>
        <taxon>Viridiplantae</taxon>
        <taxon>Streptophyta</taxon>
        <taxon>Embryophyta</taxon>
        <taxon>Tracheophyta</taxon>
        <taxon>Spermatophyta</taxon>
        <taxon>Magnoliopsida</taxon>
        <taxon>Liliopsida</taxon>
        <taxon>Poales</taxon>
        <taxon>Poaceae</taxon>
        <taxon>PACMAD clade</taxon>
        <taxon>Chloridoideae</taxon>
        <taxon>Cynodonteae</taxon>
        <taxon>Eleusininae</taxon>
        <taxon>Eleusine</taxon>
    </lineage>
</organism>
<keyword evidence="5" id="KW-0326">Glycosidase</keyword>